<evidence type="ECO:0000313" key="1">
    <source>
        <dbReference type="EMBL" id="SIR58669.1"/>
    </source>
</evidence>
<dbReference type="InterPro" id="IPR054632">
    <property type="entry name" value="Aroma_sacti_dom"/>
</dbReference>
<dbReference type="Proteomes" id="UP000186096">
    <property type="component" value="Unassembled WGS sequence"/>
</dbReference>
<dbReference type="AlphaFoldDB" id="A0A1N7C516"/>
<reference evidence="2" key="1">
    <citation type="submission" date="2017-01" db="EMBL/GenBank/DDBJ databases">
        <authorList>
            <person name="Varghese N."/>
            <person name="Submissions S."/>
        </authorList>
    </citation>
    <scope>NUCLEOTIDE SEQUENCE [LARGE SCALE GENOMIC DNA]</scope>
    <source>
        <strain evidence="2">ATCC 12950</strain>
    </source>
</reference>
<organism evidence="1 2">
    <name type="scientific">Microbispora rosea</name>
    <dbReference type="NCBI Taxonomy" id="58117"/>
    <lineage>
        <taxon>Bacteria</taxon>
        <taxon>Bacillati</taxon>
        <taxon>Actinomycetota</taxon>
        <taxon>Actinomycetes</taxon>
        <taxon>Streptosporangiales</taxon>
        <taxon>Streptosporangiaceae</taxon>
        <taxon>Microbispora</taxon>
    </lineage>
</organism>
<keyword evidence="2" id="KW-1185">Reference proteome</keyword>
<dbReference type="EMBL" id="FTNI01000011">
    <property type="protein sequence ID" value="SIR58669.1"/>
    <property type="molecule type" value="Genomic_DNA"/>
</dbReference>
<protein>
    <submittedName>
        <fullName evidence="1">Uncharacterized protein</fullName>
    </submittedName>
</protein>
<evidence type="ECO:0000313" key="2">
    <source>
        <dbReference type="Proteomes" id="UP000186096"/>
    </source>
</evidence>
<dbReference type="RefSeq" id="WP_030506644.1">
    <property type="nucleotide sequence ID" value="NZ_CP192071.1"/>
</dbReference>
<name>A0A1N7C516_9ACTN</name>
<proteinExistence type="predicted"/>
<gene>
    <name evidence="1" type="ORF">SAMN05421833_11156</name>
</gene>
<sequence length="93" mass="9646">MAFDPREALREAGILNSPLAAEVEEAFATLTREEVALLISLKDKLPTALPGVLAHAGAGGEWSRPEVEAHTYVAPVEGKCLCGAWSGSGSGAE</sequence>
<dbReference type="NCBIfam" id="NF045560">
    <property type="entry name" value="aroma_sacti_dom"/>
    <property type="match status" value="1"/>
</dbReference>
<dbReference type="STRING" id="58117.SAMN05421833_11156"/>
<dbReference type="NCBIfam" id="NF045559">
    <property type="entry name" value="sacti_RiPP_CxC"/>
    <property type="match status" value="1"/>
</dbReference>
<accession>A0A1N7C516</accession>
<dbReference type="OrthoDB" id="3539202at2"/>
<dbReference type="GeneID" id="97499260"/>